<reference evidence="1" key="1">
    <citation type="journal article" date="2021" name="Front. Plant Sci.">
        <title>Chromosome-Scale Genome Assembly for Chinese Sour Jujube and Insights Into Its Genome Evolution and Domestication Signature.</title>
        <authorList>
            <person name="Shen L.-Y."/>
            <person name="Luo H."/>
            <person name="Wang X.-L."/>
            <person name="Wang X.-M."/>
            <person name="Qiu X.-J."/>
            <person name="Liu H."/>
            <person name="Zhou S.-S."/>
            <person name="Jia K.-H."/>
            <person name="Nie S."/>
            <person name="Bao Y.-T."/>
            <person name="Zhang R.-G."/>
            <person name="Yun Q.-Z."/>
            <person name="Chai Y.-H."/>
            <person name="Lu J.-Y."/>
            <person name="Li Y."/>
            <person name="Zhao S.-W."/>
            <person name="Mao J.-F."/>
            <person name="Jia S.-G."/>
            <person name="Mao Y.-M."/>
        </authorList>
    </citation>
    <scope>NUCLEOTIDE SEQUENCE</scope>
    <source>
        <strain evidence="1">AT0</strain>
        <tissue evidence="1">Leaf</tissue>
    </source>
</reference>
<comment type="caution">
    <text evidence="1">The sequence shown here is derived from an EMBL/GenBank/DDBJ whole genome shotgun (WGS) entry which is preliminary data.</text>
</comment>
<dbReference type="EMBL" id="JAEACU010000008">
    <property type="protein sequence ID" value="KAH7519297.1"/>
    <property type="molecule type" value="Genomic_DNA"/>
</dbReference>
<dbReference type="Proteomes" id="UP000813462">
    <property type="component" value="Unassembled WGS sequence"/>
</dbReference>
<evidence type="ECO:0000313" key="1">
    <source>
        <dbReference type="EMBL" id="KAH7519297.1"/>
    </source>
</evidence>
<gene>
    <name evidence="1" type="ORF">FEM48_Zijuj08G0021000</name>
</gene>
<proteinExistence type="predicted"/>
<sequence length="347" mass="39251">MQFGGGSRSLLYTHTLQRDKDRDRVMDPNQSPASVSQEEFKLFHAIDRELYSLLVIKLWRDPAESMQIIALLMWLERTGFPNVIKKMISLPYILINELADEAVSCLNCINNNTTTTTHTDNIFINNTTTMDIPLIQCLMEKEVSLQFFHQNRLHANQEIKRILKEVCIRALKDIMQQSINERNKASTSQTQSPHMDNILSCVSANSFHQLHPPSLQVVQAASGFGRVGPVVGIGGGGGDHVVPAEERTMFVTFSKGYPVYEWEVREFFTRGYGDCIESLQMQEVQPNEQSLFARIVFHSASTIEMVLDGLSKAKFTINGKHVWVRKFVPKRPKTALISPTPPPPCCD</sequence>
<dbReference type="PANTHER" id="PTHR33527">
    <property type="entry name" value="OS07G0274300 PROTEIN"/>
    <property type="match status" value="1"/>
</dbReference>
<dbReference type="PANTHER" id="PTHR33527:SF14">
    <property type="entry name" value="OS07G0274300 PROTEIN"/>
    <property type="match status" value="1"/>
</dbReference>
<evidence type="ECO:0000313" key="2">
    <source>
        <dbReference type="Proteomes" id="UP000813462"/>
    </source>
</evidence>
<organism evidence="1 2">
    <name type="scientific">Ziziphus jujuba var. spinosa</name>
    <dbReference type="NCBI Taxonomy" id="714518"/>
    <lineage>
        <taxon>Eukaryota</taxon>
        <taxon>Viridiplantae</taxon>
        <taxon>Streptophyta</taxon>
        <taxon>Embryophyta</taxon>
        <taxon>Tracheophyta</taxon>
        <taxon>Spermatophyta</taxon>
        <taxon>Magnoliopsida</taxon>
        <taxon>eudicotyledons</taxon>
        <taxon>Gunneridae</taxon>
        <taxon>Pentapetalae</taxon>
        <taxon>rosids</taxon>
        <taxon>fabids</taxon>
        <taxon>Rosales</taxon>
        <taxon>Rhamnaceae</taxon>
        <taxon>Paliureae</taxon>
        <taxon>Ziziphus</taxon>
    </lineage>
</organism>
<name>A0A978UWD1_ZIZJJ</name>
<dbReference type="AlphaFoldDB" id="A0A978UWD1"/>
<protein>
    <submittedName>
        <fullName evidence="1">Uncharacterized protein</fullName>
    </submittedName>
</protein>
<accession>A0A978UWD1</accession>